<gene>
    <name evidence="2" type="ORF">SAMN05421882_10659</name>
</gene>
<dbReference type="AlphaFoldDB" id="A0A1H2Z4G5"/>
<dbReference type="EMBL" id="FNNH01000065">
    <property type="protein sequence ID" value="SDX12221.1"/>
    <property type="molecule type" value="Genomic_DNA"/>
</dbReference>
<dbReference type="PANTHER" id="PTHR33803:SF3">
    <property type="entry name" value="BLL1974 PROTEIN"/>
    <property type="match status" value="1"/>
</dbReference>
<dbReference type="Proteomes" id="UP000183454">
    <property type="component" value="Unassembled WGS sequence"/>
</dbReference>
<feature type="domain" description="Transposase InsH N-terminal" evidence="1">
    <location>
        <begin position="21"/>
        <end position="115"/>
    </location>
</feature>
<dbReference type="PANTHER" id="PTHR33803">
    <property type="entry name" value="IS1478 TRANSPOSASE"/>
    <property type="match status" value="1"/>
</dbReference>
<evidence type="ECO:0000313" key="2">
    <source>
        <dbReference type="EMBL" id="SDX12221.1"/>
    </source>
</evidence>
<reference evidence="2 3" key="1">
    <citation type="submission" date="2016-10" db="EMBL/GenBank/DDBJ databases">
        <authorList>
            <person name="de Groot N.N."/>
        </authorList>
    </citation>
    <scope>NUCLEOTIDE SEQUENCE [LARGE SCALE GENOMIC DNA]</scope>
    <source>
        <strain evidence="2 3">Nm110</strain>
    </source>
</reference>
<dbReference type="Pfam" id="PF05598">
    <property type="entry name" value="DUF772"/>
    <property type="match status" value="1"/>
</dbReference>
<evidence type="ECO:0000259" key="1">
    <source>
        <dbReference type="Pfam" id="PF05598"/>
    </source>
</evidence>
<evidence type="ECO:0000313" key="3">
    <source>
        <dbReference type="Proteomes" id="UP000183454"/>
    </source>
</evidence>
<accession>A0A1H2Z4G5</accession>
<proteinExistence type="predicted"/>
<protein>
    <submittedName>
        <fullName evidence="2">Transposase, IS5 family</fullName>
    </submittedName>
</protein>
<name>A0A1H2Z4G5_9PROT</name>
<dbReference type="InterPro" id="IPR008490">
    <property type="entry name" value="Transposase_InsH_N"/>
</dbReference>
<sequence length="196" mass="22361">MLRRSSTIHQTNLFGTDLLMQLDPTDPLLKLASSIPWEVFEELFSTHYTASTGAPSKPIRLMVGLLILKQLENLSDESVVLQWKRNPYYQAFCGLKEFQRKLPCYSTELVHFRKRIGAEGVERIFQMSIGLHRDWALEGVIHVDTTVQEKSITYPTDSQTRPEAAENHCWNFDTGAEEAITATLFVRVLPTSFSLV</sequence>
<organism evidence="2 3">
    <name type="scientific">Nitrosomonas communis</name>
    <dbReference type="NCBI Taxonomy" id="44574"/>
    <lineage>
        <taxon>Bacteria</taxon>
        <taxon>Pseudomonadati</taxon>
        <taxon>Pseudomonadota</taxon>
        <taxon>Betaproteobacteria</taxon>
        <taxon>Nitrosomonadales</taxon>
        <taxon>Nitrosomonadaceae</taxon>
        <taxon>Nitrosomonas</taxon>
    </lineage>
</organism>